<dbReference type="NCBIfam" id="TIGR02961">
    <property type="entry name" value="allantoicase"/>
    <property type="match status" value="1"/>
</dbReference>
<dbReference type="Gene3D" id="2.60.120.260">
    <property type="entry name" value="Galactose-binding domain-like"/>
    <property type="match status" value="2"/>
</dbReference>
<sequence length="356" mass="39093">MSVYHRIEFEQLSESPLAQCVDLASAALGSSIVAVTDEFFAPASNMIKPEPPIHCPGRFVDTGAWMDGWESKRHNPTYDWAVIKLGFAGSFRGFDIDTHYFTGNQAPAASVEAAFVPEGDALAKDVQWTEILPKVDLPPSCHNVFVLEKETAVYTHLRLNNIPDGGIARFRAYGNVSPIWPKDNSKIIDLAFVGNGGRAVEVSNQHYTPGSNLLLPGRGQNMGDGWETKRSRVPNHSDHVVIRLGHKGHLLKAEIDTSHYKGNYPNKIVLKATTSDKEVPDASAEWITLIEPSSVGPHDQFYFDLPHTDKTFTHAKIIIVPDGGLKRVRLYGVREGGHLPALPIPVPANVINGIVQ</sequence>
<comment type="caution">
    <text evidence="3">The sequence shown here is derived from an EMBL/GenBank/DDBJ whole genome shotgun (WGS) entry which is preliminary data.</text>
</comment>
<dbReference type="HAMAP" id="MF_00813">
    <property type="entry name" value="Allantoicase"/>
    <property type="match status" value="1"/>
</dbReference>
<evidence type="ECO:0000259" key="2">
    <source>
        <dbReference type="Pfam" id="PF03561"/>
    </source>
</evidence>
<proteinExistence type="inferred from homology"/>
<reference evidence="3" key="1">
    <citation type="submission" date="2020-01" db="EMBL/GenBank/DDBJ databases">
        <title>Genome Sequencing of Three Apophysomyces-Like Fungal Strains Confirms a Novel Fungal Genus in the Mucoromycota with divergent Burkholderia-like Endosymbiotic Bacteria.</title>
        <authorList>
            <person name="Stajich J.E."/>
            <person name="Macias A.M."/>
            <person name="Carter-House D."/>
            <person name="Lovett B."/>
            <person name="Kasson L.R."/>
            <person name="Berry K."/>
            <person name="Grigoriev I."/>
            <person name="Chang Y."/>
            <person name="Spatafora J."/>
            <person name="Kasson M.T."/>
        </authorList>
    </citation>
    <scope>NUCLEOTIDE SEQUENCE</scope>
    <source>
        <strain evidence="3">NRRL A-21654</strain>
    </source>
</reference>
<dbReference type="GO" id="GO:0004037">
    <property type="term" value="F:allantoicase activity"/>
    <property type="evidence" value="ECO:0007669"/>
    <property type="project" value="InterPro"/>
</dbReference>
<evidence type="ECO:0000256" key="1">
    <source>
        <dbReference type="ARBA" id="ARBA00009242"/>
    </source>
</evidence>
<name>A0A8H7ETT2_9FUNG</name>
<dbReference type="Proteomes" id="UP000605846">
    <property type="component" value="Unassembled WGS sequence"/>
</dbReference>
<dbReference type="EMBL" id="JABAYA010000002">
    <property type="protein sequence ID" value="KAF7732583.1"/>
    <property type="molecule type" value="Genomic_DNA"/>
</dbReference>
<dbReference type="PIRSF" id="PIRSF016516">
    <property type="entry name" value="Allantoicase"/>
    <property type="match status" value="1"/>
</dbReference>
<organism evidence="3 4">
    <name type="scientific">Apophysomyces ossiformis</name>
    <dbReference type="NCBI Taxonomy" id="679940"/>
    <lineage>
        <taxon>Eukaryota</taxon>
        <taxon>Fungi</taxon>
        <taxon>Fungi incertae sedis</taxon>
        <taxon>Mucoromycota</taxon>
        <taxon>Mucoromycotina</taxon>
        <taxon>Mucoromycetes</taxon>
        <taxon>Mucorales</taxon>
        <taxon>Mucorineae</taxon>
        <taxon>Mucoraceae</taxon>
        <taxon>Apophysomyces</taxon>
    </lineage>
</organism>
<evidence type="ECO:0000313" key="4">
    <source>
        <dbReference type="Proteomes" id="UP000605846"/>
    </source>
</evidence>
<dbReference type="PANTHER" id="PTHR12045:SF3">
    <property type="entry name" value="INACTIVE ALLANTOICASE-RELATED"/>
    <property type="match status" value="1"/>
</dbReference>
<gene>
    <name evidence="3" type="primary">DAL2_1</name>
    <name evidence="3" type="ORF">EC973_003330</name>
</gene>
<comment type="similarity">
    <text evidence="1">Belongs to the allantoicase family.</text>
</comment>
<dbReference type="InterPro" id="IPR015908">
    <property type="entry name" value="Allantoicase_dom"/>
</dbReference>
<dbReference type="Pfam" id="PF03561">
    <property type="entry name" value="Allantoicase"/>
    <property type="match status" value="2"/>
</dbReference>
<protein>
    <submittedName>
        <fullName evidence="3">Allantoicase</fullName>
    </submittedName>
</protein>
<dbReference type="PANTHER" id="PTHR12045">
    <property type="entry name" value="ALLANTOICASE"/>
    <property type="match status" value="1"/>
</dbReference>
<evidence type="ECO:0000313" key="3">
    <source>
        <dbReference type="EMBL" id="KAF7732583.1"/>
    </source>
</evidence>
<dbReference type="InterPro" id="IPR005164">
    <property type="entry name" value="Allantoicase"/>
</dbReference>
<accession>A0A8H7ETT2</accession>
<dbReference type="GO" id="GO:0000256">
    <property type="term" value="P:allantoin catabolic process"/>
    <property type="evidence" value="ECO:0007669"/>
    <property type="project" value="InterPro"/>
</dbReference>
<dbReference type="OrthoDB" id="10266039at2759"/>
<dbReference type="AlphaFoldDB" id="A0A8H7ETT2"/>
<feature type="domain" description="Allantoicase" evidence="2">
    <location>
        <begin position="196"/>
        <end position="333"/>
    </location>
</feature>
<keyword evidence="4" id="KW-1185">Reference proteome</keyword>
<dbReference type="InterPro" id="IPR008979">
    <property type="entry name" value="Galactose-bd-like_sf"/>
</dbReference>
<dbReference type="SUPFAM" id="SSF49785">
    <property type="entry name" value="Galactose-binding domain-like"/>
    <property type="match status" value="2"/>
</dbReference>
<feature type="domain" description="Allantoicase" evidence="2">
    <location>
        <begin position="29"/>
        <end position="176"/>
    </location>
</feature>